<reference evidence="1 2" key="1">
    <citation type="submission" date="2015-10" db="EMBL/GenBank/DDBJ databases">
        <authorList>
            <person name="Gilbert D.G."/>
        </authorList>
    </citation>
    <scope>NUCLEOTIDE SEQUENCE [LARGE SCALE GENOMIC DNA]</scope>
    <source>
        <strain evidence="1 2">NRRL B-16712</strain>
    </source>
</reference>
<comment type="caution">
    <text evidence="1">The sequence shown here is derived from an EMBL/GenBank/DDBJ whole genome shotgun (WGS) entry which is preliminary data.</text>
</comment>
<gene>
    <name evidence="1" type="ORF">ADL15_04195</name>
</gene>
<dbReference type="Proteomes" id="UP000053244">
    <property type="component" value="Unassembled WGS sequence"/>
</dbReference>
<name>A0A0X3V9P3_9ACTN</name>
<evidence type="ECO:0000313" key="2">
    <source>
        <dbReference type="Proteomes" id="UP000053244"/>
    </source>
</evidence>
<proteinExistence type="predicted"/>
<organism evidence="1 2">
    <name type="scientific">Actinoplanes awajinensis subsp. mycoplanecinus</name>
    <dbReference type="NCBI Taxonomy" id="135947"/>
    <lineage>
        <taxon>Bacteria</taxon>
        <taxon>Bacillati</taxon>
        <taxon>Actinomycetota</taxon>
        <taxon>Actinomycetes</taxon>
        <taxon>Micromonosporales</taxon>
        <taxon>Micromonosporaceae</taxon>
        <taxon>Actinoplanes</taxon>
    </lineage>
</organism>
<dbReference type="EMBL" id="LLZH01000013">
    <property type="protein sequence ID" value="KUL41460.1"/>
    <property type="molecule type" value="Genomic_DNA"/>
</dbReference>
<keyword evidence="2" id="KW-1185">Reference proteome</keyword>
<protein>
    <submittedName>
        <fullName evidence="1">Uncharacterized protein</fullName>
    </submittedName>
</protein>
<accession>A0A0X3V9P3</accession>
<evidence type="ECO:0000313" key="1">
    <source>
        <dbReference type="EMBL" id="KUL41460.1"/>
    </source>
</evidence>
<dbReference type="AlphaFoldDB" id="A0A0X3V9P3"/>
<sequence>MHGQIGARLLVLAASQPDQLVQLLGGSGSVEVPEDLVMAQVDDVVRVADRAADGQGVTERGKGAFGEPEQFAAAVAGVLTEPDVPALGW</sequence>
<dbReference type="RefSeq" id="WP_067685242.1">
    <property type="nucleotide sequence ID" value="NZ_LLZH01000013.1"/>
</dbReference>